<dbReference type="SUPFAM" id="SSF69572">
    <property type="entry name" value="Activating enzymes of the ubiquitin-like proteins"/>
    <property type="match status" value="1"/>
</dbReference>
<evidence type="ECO:0000256" key="9">
    <source>
        <dbReference type="ARBA" id="ARBA00074884"/>
    </source>
</evidence>
<dbReference type="PANTHER" id="PTHR43267">
    <property type="entry name" value="TRNA THREONYLCARBAMOYLADENOSINE DEHYDRATASE"/>
    <property type="match status" value="1"/>
</dbReference>
<dbReference type="GO" id="GO:0061504">
    <property type="term" value="P:cyclic threonylcarbamoyladenosine biosynthetic process"/>
    <property type="evidence" value="ECO:0007669"/>
    <property type="project" value="TreeGrafter"/>
</dbReference>
<comment type="subcellular location">
    <subcellularLocation>
        <location evidence="1">Membrane</location>
        <topology evidence="1">Single-pass membrane protein</topology>
    </subcellularLocation>
</comment>
<keyword evidence="8 11" id="KW-0472">Membrane</keyword>
<comment type="similarity">
    <text evidence="2">Belongs to the HesA/MoeB/ThiF family.</text>
</comment>
<dbReference type="GO" id="GO:0005524">
    <property type="term" value="F:ATP binding"/>
    <property type="evidence" value="ECO:0007669"/>
    <property type="project" value="UniProtKB-KW"/>
</dbReference>
<dbReference type="PANTHER" id="PTHR43267:SF1">
    <property type="entry name" value="TRNA THREONYLCARBAMOYLADENOSINE DEHYDRATASE"/>
    <property type="match status" value="1"/>
</dbReference>
<evidence type="ECO:0000256" key="4">
    <source>
        <dbReference type="ARBA" id="ARBA00022692"/>
    </source>
</evidence>
<dbReference type="EMBL" id="MWPV01000005">
    <property type="protein sequence ID" value="OUL56705.1"/>
    <property type="molecule type" value="Genomic_DNA"/>
</dbReference>
<reference evidence="13 14" key="1">
    <citation type="submission" date="2017-02" db="EMBL/GenBank/DDBJ databases">
        <title>Pseudoalteromonas ulvae TC14 Genome.</title>
        <authorList>
            <person name="Molmeret M."/>
        </authorList>
    </citation>
    <scope>NUCLEOTIDE SEQUENCE [LARGE SCALE GENOMIC DNA]</scope>
    <source>
        <strain evidence="13">TC14</strain>
    </source>
</reference>
<evidence type="ECO:0000313" key="13">
    <source>
        <dbReference type="EMBL" id="OUL56705.1"/>
    </source>
</evidence>
<evidence type="ECO:0000256" key="8">
    <source>
        <dbReference type="ARBA" id="ARBA00023136"/>
    </source>
</evidence>
<evidence type="ECO:0000256" key="7">
    <source>
        <dbReference type="ARBA" id="ARBA00022989"/>
    </source>
</evidence>
<evidence type="ECO:0000256" key="5">
    <source>
        <dbReference type="ARBA" id="ARBA00022741"/>
    </source>
</evidence>
<evidence type="ECO:0000256" key="3">
    <source>
        <dbReference type="ARBA" id="ARBA00022598"/>
    </source>
</evidence>
<keyword evidence="5" id="KW-0547">Nucleotide-binding</keyword>
<protein>
    <recommendedName>
        <fullName evidence="9">tRNA threonylcarbamoyladenosine dehydratase</fullName>
    </recommendedName>
    <alternativeName>
        <fullName evidence="10">t(6)A37 dehydratase</fullName>
    </alternativeName>
</protein>
<name>A0A244CM96_PSEDV</name>
<feature type="domain" description="THIF-type NAD/FAD binding fold" evidence="12">
    <location>
        <begin position="16"/>
        <end position="259"/>
    </location>
</feature>
<sequence>MTTTDYQTRFGGIARVYGKDQSEWLTQAHFCVVGIGGVGSWVAEAFARSGIGHITLIDLDDICTTNINRQIHALTGTVGDEKTHAMANRIKEINPACNVNIIDDFLTLENISEHIHSYDYVIDCIDQVPVKAALIAHCKRNKIAIFTTGGAGGQSDPSQILYGDVAKTTQDPLLAKVRYLLRKQYNFSANPKRKFGVDCVYSTEQLSYPTSDGSVCQAKQMADGSMNMDCATGFGSLTMVTGTFGFFAASKAIKKYLEKRQRVIKAEQ</sequence>
<organism evidence="13 14">
    <name type="scientific">Pseudoalteromonas ulvae</name>
    <dbReference type="NCBI Taxonomy" id="107327"/>
    <lineage>
        <taxon>Bacteria</taxon>
        <taxon>Pseudomonadati</taxon>
        <taxon>Pseudomonadota</taxon>
        <taxon>Gammaproteobacteria</taxon>
        <taxon>Alteromonadales</taxon>
        <taxon>Pseudoalteromonadaceae</taxon>
        <taxon>Pseudoalteromonas</taxon>
    </lineage>
</organism>
<dbReference type="RefSeq" id="WP_086744960.1">
    <property type="nucleotide sequence ID" value="NZ_MWPV01000005.1"/>
</dbReference>
<dbReference type="NCBIfam" id="NF011696">
    <property type="entry name" value="PRK15116.1"/>
    <property type="match status" value="1"/>
</dbReference>
<evidence type="ECO:0000256" key="11">
    <source>
        <dbReference type="SAM" id="Phobius"/>
    </source>
</evidence>
<dbReference type="GO" id="GO:0008641">
    <property type="term" value="F:ubiquitin-like modifier activating enzyme activity"/>
    <property type="evidence" value="ECO:0007669"/>
    <property type="project" value="InterPro"/>
</dbReference>
<comment type="caution">
    <text evidence="13">The sequence shown here is derived from an EMBL/GenBank/DDBJ whole genome shotgun (WGS) entry which is preliminary data.</text>
</comment>
<dbReference type="InterPro" id="IPR035985">
    <property type="entry name" value="Ubiquitin-activating_enz"/>
</dbReference>
<keyword evidence="3" id="KW-0436">Ligase</keyword>
<dbReference type="InterPro" id="IPR045886">
    <property type="entry name" value="ThiF/MoeB/HesA"/>
</dbReference>
<dbReference type="GO" id="GO:0061503">
    <property type="term" value="F:tRNA threonylcarbamoyladenosine dehydratase"/>
    <property type="evidence" value="ECO:0007669"/>
    <property type="project" value="TreeGrafter"/>
</dbReference>
<evidence type="ECO:0000259" key="12">
    <source>
        <dbReference type="Pfam" id="PF00899"/>
    </source>
</evidence>
<keyword evidence="6" id="KW-0067">ATP-binding</keyword>
<dbReference type="InterPro" id="IPR000594">
    <property type="entry name" value="ThiF_NAD_FAD-bd"/>
</dbReference>
<dbReference type="Gene3D" id="3.40.50.720">
    <property type="entry name" value="NAD(P)-binding Rossmann-like Domain"/>
    <property type="match status" value="1"/>
</dbReference>
<dbReference type="GO" id="GO:0016020">
    <property type="term" value="C:membrane"/>
    <property type="evidence" value="ECO:0007669"/>
    <property type="project" value="UniProtKB-SubCell"/>
</dbReference>
<feature type="transmembrane region" description="Helical" evidence="11">
    <location>
        <begin position="234"/>
        <end position="253"/>
    </location>
</feature>
<gene>
    <name evidence="13" type="ORF">B1199_15125</name>
</gene>
<proteinExistence type="inferred from homology"/>
<evidence type="ECO:0000256" key="10">
    <source>
        <dbReference type="ARBA" id="ARBA00083375"/>
    </source>
</evidence>
<dbReference type="OrthoDB" id="9804150at2"/>
<keyword evidence="4 11" id="KW-0812">Transmembrane</keyword>
<dbReference type="CDD" id="cd00755">
    <property type="entry name" value="YgdL_like"/>
    <property type="match status" value="1"/>
</dbReference>
<evidence type="ECO:0000313" key="14">
    <source>
        <dbReference type="Proteomes" id="UP000194841"/>
    </source>
</evidence>
<evidence type="ECO:0000256" key="6">
    <source>
        <dbReference type="ARBA" id="ARBA00022840"/>
    </source>
</evidence>
<keyword evidence="14" id="KW-1185">Reference proteome</keyword>
<dbReference type="Pfam" id="PF00899">
    <property type="entry name" value="ThiF"/>
    <property type="match status" value="1"/>
</dbReference>
<dbReference type="Proteomes" id="UP000194841">
    <property type="component" value="Unassembled WGS sequence"/>
</dbReference>
<keyword evidence="7 11" id="KW-1133">Transmembrane helix</keyword>
<dbReference type="AlphaFoldDB" id="A0A244CM96"/>
<accession>A0A244CM96</accession>
<evidence type="ECO:0000256" key="1">
    <source>
        <dbReference type="ARBA" id="ARBA00004167"/>
    </source>
</evidence>
<dbReference type="FunFam" id="3.40.50.720:FF:000096">
    <property type="entry name" value="tRNA cyclic N6-threonylcarbamoyladenosine(37) synthase TcdA"/>
    <property type="match status" value="1"/>
</dbReference>
<evidence type="ECO:0000256" key="2">
    <source>
        <dbReference type="ARBA" id="ARBA00009919"/>
    </source>
</evidence>